<proteinExistence type="predicted"/>
<sequence length="300" mass="32913">MPAARPARHSGRVDRSQLADFLRLRREALQPEDVGLGRGPRRRAPGLRREEVAALCDMSVDYYSRLEQQRGPQPSEQMLAAIARGLRLSQDERDHLFRLAGHAAPQRALAAAHVSPGTMRILDRLADTPAQVMTELGETLVQTPAARALFGDETAFTGLDRSVVHRWFTDPGAREVYPEADRAALSRSFVADARAVLAKHGPRSRAAAIVEALLERSTEFAEIWREHEVHVTHAQHKRLQHPEVGVMDLDCQMMLDPATGHVLLVLTAAPGTESHEKLALVSMLGPRQTAGSGGRSGQVV</sequence>
<accession>A0AA38CWD7</accession>
<dbReference type="InterPro" id="IPR001387">
    <property type="entry name" value="Cro/C1-type_HTH"/>
</dbReference>
<reference evidence="2" key="2">
    <citation type="submission" date="2023-02" db="EMBL/GenBank/DDBJ databases">
        <authorList>
            <person name="Sun Q."/>
            <person name="Mori K."/>
        </authorList>
    </citation>
    <scope>NUCLEOTIDE SEQUENCE</scope>
    <source>
        <strain evidence="2">NBRC 112290</strain>
    </source>
</reference>
<reference evidence="2" key="1">
    <citation type="journal article" date="2014" name="Int. J. Syst. Evol. Microbiol.">
        <title>Complete genome sequence of Corynebacterium casei LMG S-19264T (=DSM 44701T), isolated from a smear-ripened cheese.</title>
        <authorList>
            <consortium name="US DOE Joint Genome Institute (JGI-PGF)"/>
            <person name="Walter F."/>
            <person name="Albersmeier A."/>
            <person name="Kalinowski J."/>
            <person name="Ruckert C."/>
        </authorList>
    </citation>
    <scope>NUCLEOTIDE SEQUENCE</scope>
    <source>
        <strain evidence="2">NBRC 112290</strain>
    </source>
</reference>
<comment type="caution">
    <text evidence="2">The sequence shown here is derived from an EMBL/GenBank/DDBJ whole genome shotgun (WGS) entry which is preliminary data.</text>
</comment>
<dbReference type="InterPro" id="IPR010982">
    <property type="entry name" value="Lambda_DNA-bd_dom_sf"/>
</dbReference>
<dbReference type="EMBL" id="BSUM01000001">
    <property type="protein sequence ID" value="GMA33012.1"/>
    <property type="molecule type" value="Genomic_DNA"/>
</dbReference>
<dbReference type="PANTHER" id="PTHR35010">
    <property type="entry name" value="BLL4672 PROTEIN-RELATED"/>
    <property type="match status" value="1"/>
</dbReference>
<dbReference type="Proteomes" id="UP001157161">
    <property type="component" value="Unassembled WGS sequence"/>
</dbReference>
<dbReference type="InterPro" id="IPR041413">
    <property type="entry name" value="MLTR_LBD"/>
</dbReference>
<evidence type="ECO:0000259" key="1">
    <source>
        <dbReference type="PROSITE" id="PS50943"/>
    </source>
</evidence>
<dbReference type="Gene3D" id="3.30.450.180">
    <property type="match status" value="1"/>
</dbReference>
<keyword evidence="2" id="KW-0238">DNA-binding</keyword>
<evidence type="ECO:0000313" key="2">
    <source>
        <dbReference type="EMBL" id="GMA33012.1"/>
    </source>
</evidence>
<dbReference type="SMART" id="SM00530">
    <property type="entry name" value="HTH_XRE"/>
    <property type="match status" value="1"/>
</dbReference>
<organism evidence="2 3">
    <name type="scientific">Litorihabitans aurantiacus</name>
    <dbReference type="NCBI Taxonomy" id="1930061"/>
    <lineage>
        <taxon>Bacteria</taxon>
        <taxon>Bacillati</taxon>
        <taxon>Actinomycetota</taxon>
        <taxon>Actinomycetes</taxon>
        <taxon>Micrococcales</taxon>
        <taxon>Beutenbergiaceae</taxon>
        <taxon>Litorihabitans</taxon>
    </lineage>
</organism>
<name>A0AA38CWD7_9MICO</name>
<dbReference type="PROSITE" id="PS50943">
    <property type="entry name" value="HTH_CROC1"/>
    <property type="match status" value="1"/>
</dbReference>
<dbReference type="Gene3D" id="1.10.260.40">
    <property type="entry name" value="lambda repressor-like DNA-binding domains"/>
    <property type="match status" value="1"/>
</dbReference>
<dbReference type="GO" id="GO:0003677">
    <property type="term" value="F:DNA binding"/>
    <property type="evidence" value="ECO:0007669"/>
    <property type="project" value="UniProtKB-KW"/>
</dbReference>
<dbReference type="CDD" id="cd00093">
    <property type="entry name" value="HTH_XRE"/>
    <property type="match status" value="1"/>
</dbReference>
<evidence type="ECO:0000313" key="3">
    <source>
        <dbReference type="Proteomes" id="UP001157161"/>
    </source>
</evidence>
<feature type="domain" description="HTH cro/C1-type" evidence="1">
    <location>
        <begin position="42"/>
        <end position="93"/>
    </location>
</feature>
<dbReference type="Pfam" id="PF17765">
    <property type="entry name" value="MLTR_LBD"/>
    <property type="match status" value="1"/>
</dbReference>
<dbReference type="Pfam" id="PF13560">
    <property type="entry name" value="HTH_31"/>
    <property type="match status" value="1"/>
</dbReference>
<keyword evidence="3" id="KW-1185">Reference proteome</keyword>
<dbReference type="SUPFAM" id="SSF47413">
    <property type="entry name" value="lambda repressor-like DNA-binding domains"/>
    <property type="match status" value="1"/>
</dbReference>
<dbReference type="PANTHER" id="PTHR35010:SF2">
    <property type="entry name" value="BLL4672 PROTEIN"/>
    <property type="match status" value="1"/>
</dbReference>
<protein>
    <submittedName>
        <fullName evidence="2">DNA-binding protein</fullName>
    </submittedName>
</protein>
<dbReference type="AlphaFoldDB" id="A0AA38CWD7"/>
<gene>
    <name evidence="2" type="ORF">GCM10025875_30040</name>
</gene>